<name>A0A6C0VI66_METMZ</name>
<evidence type="ECO:0000313" key="6">
    <source>
        <dbReference type="Proteomes" id="UP000467371"/>
    </source>
</evidence>
<keyword evidence="3" id="KW-0812">Transmembrane</keyword>
<dbReference type="GO" id="GO:0000166">
    <property type="term" value="F:nucleotide binding"/>
    <property type="evidence" value="ECO:0007669"/>
    <property type="project" value="UniProtKB-KW"/>
</dbReference>
<keyword evidence="3" id="KW-1133">Transmembrane helix</keyword>
<evidence type="ECO:0000256" key="1">
    <source>
        <dbReference type="ARBA" id="ARBA00022741"/>
    </source>
</evidence>
<feature type="domain" description="Cas10/Cmr2 second palm" evidence="4">
    <location>
        <begin position="274"/>
        <end position="421"/>
    </location>
</feature>
<dbReference type="Pfam" id="PF22335">
    <property type="entry name" value="Cas10-Cmr2_palm2"/>
    <property type="match status" value="1"/>
</dbReference>
<keyword evidence="1" id="KW-0547">Nucleotide-binding</keyword>
<protein>
    <recommendedName>
        <fullName evidence="4">Cas10/Cmr2 second palm domain-containing protein</fullName>
    </recommendedName>
</protein>
<dbReference type="Gene3D" id="3.30.70.270">
    <property type="match status" value="1"/>
</dbReference>
<gene>
    <name evidence="5" type="ORF">FQU78_07095</name>
</gene>
<dbReference type="EMBL" id="CP042908">
    <property type="protein sequence ID" value="QIB90855.1"/>
    <property type="molecule type" value="Genomic_DNA"/>
</dbReference>
<dbReference type="InterPro" id="IPR043128">
    <property type="entry name" value="Rev_trsase/Diguanyl_cyclase"/>
</dbReference>
<evidence type="ECO:0000259" key="4">
    <source>
        <dbReference type="Pfam" id="PF22335"/>
    </source>
</evidence>
<sequence length="581" mass="66292">MLKNLRSNDYKFLDTKGFLLYFSVCRVGTCMSTIYAVLLEVASIQRYVFGSNKLKENYGASYLVENMFEENLKSAWKKVGLDARAFELWTEWAKDEDAADDFADEIRILKPEIEAEVGYIGGGNALLFFIDQEKAKKLAKEWSKELLINTPGLNPTIAISETDSEYLNNKEEFPESISALFKVMGENKSKYQPQTTLPRHGITAECNRTGLSAECFDTDKKIYISSVAKAKLDAADKATSKLLQDFAEVLQIKSKYSFPEKFEELGQSDDDSHISIVHIDGNSMGYKFKECKTLPEIRKLSKSVKNATKKSVGDLLEVIIKKIDDPAFNQNFAYNGIWLPIRPIIIGGDDITFVCPGRLGVYFAKIFMEKFAEKEVKKGNERIPLSSCAGIAITKTKYPFYRGYELAEELCKNAKKESRKEENSSWLDFHLAYGGFSGELKDIRRANYEGAAGHLCLRPYRVVGKINDHRNFSECIKGIKHFKGMNGSKEEEEPEQKGWPNSKIKELREVLTMGHTSARIFIQEMNYRDRTLPEIEGHPECKDTGWLCENKKHVTPYFDMLELMEIYPIKLEEKEVIDVHL</sequence>
<accession>A0A6C0VI66</accession>
<reference evidence="5 6" key="1">
    <citation type="journal article" date="2020" name="Environ. Microbiol. Rep.">
        <title>Redox cycling of Fe(II) and Fe(III) in magnetite accelerates aceticlastic methanogenesis by Methanosarcina mazei.</title>
        <authorList>
            <person name="Wang H."/>
            <person name="Byrne J.M."/>
            <person name="Liu P."/>
            <person name="Liu J."/>
            <person name="Dong X."/>
            <person name="Lu Y."/>
        </authorList>
    </citation>
    <scope>NUCLEOTIDE SEQUENCE [LARGE SCALE GENOMIC DNA]</scope>
    <source>
        <strain evidence="6">zm-15</strain>
    </source>
</reference>
<dbReference type="GO" id="GO:0051607">
    <property type="term" value="P:defense response to virus"/>
    <property type="evidence" value="ECO:0007669"/>
    <property type="project" value="UniProtKB-KW"/>
</dbReference>
<evidence type="ECO:0000313" key="5">
    <source>
        <dbReference type="EMBL" id="QIB90855.1"/>
    </source>
</evidence>
<dbReference type="RefSeq" id="WP_163645447.1">
    <property type="nucleotide sequence ID" value="NZ_CP042908.1"/>
</dbReference>
<proteinExistence type="predicted"/>
<dbReference type="InterPro" id="IPR054767">
    <property type="entry name" value="Cas10-Cmr2_palm2"/>
</dbReference>
<feature type="transmembrane region" description="Helical" evidence="3">
    <location>
        <begin position="20"/>
        <end position="39"/>
    </location>
</feature>
<dbReference type="GeneID" id="44086891"/>
<keyword evidence="3" id="KW-0472">Membrane</keyword>
<evidence type="ECO:0000256" key="3">
    <source>
        <dbReference type="SAM" id="Phobius"/>
    </source>
</evidence>
<keyword evidence="2" id="KW-0051">Antiviral defense</keyword>
<dbReference type="AlphaFoldDB" id="A0A6C0VI66"/>
<organism evidence="5 6">
    <name type="scientific">Methanosarcina mazei</name>
    <name type="common">Methanosarcina frisia</name>
    <dbReference type="NCBI Taxonomy" id="2209"/>
    <lineage>
        <taxon>Archaea</taxon>
        <taxon>Methanobacteriati</taxon>
        <taxon>Methanobacteriota</taxon>
        <taxon>Stenosarchaea group</taxon>
        <taxon>Methanomicrobia</taxon>
        <taxon>Methanosarcinales</taxon>
        <taxon>Methanosarcinaceae</taxon>
        <taxon>Methanosarcina</taxon>
    </lineage>
</organism>
<evidence type="ECO:0000256" key="2">
    <source>
        <dbReference type="ARBA" id="ARBA00023118"/>
    </source>
</evidence>
<dbReference type="Proteomes" id="UP000467371">
    <property type="component" value="Chromosome"/>
</dbReference>